<gene>
    <name evidence="1" type="ORF">HYG79_11800</name>
</gene>
<dbReference type="SUPFAM" id="SSF48452">
    <property type="entry name" value="TPR-like"/>
    <property type="match status" value="1"/>
</dbReference>
<organism evidence="1 2">
    <name type="scientific">Costertonia aggregata</name>
    <dbReference type="NCBI Taxonomy" id="343403"/>
    <lineage>
        <taxon>Bacteria</taxon>
        <taxon>Pseudomonadati</taxon>
        <taxon>Bacteroidota</taxon>
        <taxon>Flavobacteriia</taxon>
        <taxon>Flavobacteriales</taxon>
        <taxon>Flavobacteriaceae</taxon>
        <taxon>Costertonia</taxon>
    </lineage>
</organism>
<dbReference type="Proteomes" id="UP000509302">
    <property type="component" value="Chromosome"/>
</dbReference>
<protein>
    <submittedName>
        <fullName evidence="1">Uncharacterized protein</fullName>
    </submittedName>
</protein>
<dbReference type="RefSeq" id="WP_179242285.1">
    <property type="nucleotide sequence ID" value="NZ_CP058595.1"/>
</dbReference>
<dbReference type="AlphaFoldDB" id="A0A7H9ARF6"/>
<proteinExistence type="predicted"/>
<dbReference type="EMBL" id="CP058595">
    <property type="protein sequence ID" value="QLG45999.1"/>
    <property type="molecule type" value="Genomic_DNA"/>
</dbReference>
<reference evidence="1 2" key="1">
    <citation type="journal article" date="2006" name="Int. J. Syst. Evol. Microbiol.">
        <title>Costertonia aggregata gen. nov., sp. nov., a mesophilic marine bacterium of the family Flavobacteriaceae, isolated from a mature biofilm.</title>
        <authorList>
            <person name="Kwon K.K."/>
            <person name="Lee Y.K."/>
            <person name="Lee H.K."/>
        </authorList>
    </citation>
    <scope>NUCLEOTIDE SEQUENCE [LARGE SCALE GENOMIC DNA]</scope>
    <source>
        <strain evidence="1 2">KCCM 42265</strain>
    </source>
</reference>
<dbReference type="KEGG" id="cagg:HYG79_11800"/>
<accession>A0A7H9ARF6</accession>
<name>A0A7H9ARF6_9FLAO</name>
<evidence type="ECO:0000313" key="1">
    <source>
        <dbReference type="EMBL" id="QLG45999.1"/>
    </source>
</evidence>
<dbReference type="Gene3D" id="1.25.40.10">
    <property type="entry name" value="Tetratricopeptide repeat domain"/>
    <property type="match status" value="1"/>
</dbReference>
<sequence>MKSKFLIIAILMSQVTMSQTSFEPVKKEILDQWISQAREKNEIATQHLPKFREEHQDVLDKPEDSNRRFDYGRILTILLQPTLSTATENPMSKSANNIAEEAERAYLGAIELYEKHGRANIMLGLLYNQLGRYMQSEKYLEVGLELEEGGEDWMVAANQYLLAGAYTYNTDEEKYQEVYKKFKEYAHTDVKDSAYYKKMAVLYISYYER</sequence>
<dbReference type="InterPro" id="IPR011990">
    <property type="entry name" value="TPR-like_helical_dom_sf"/>
</dbReference>
<evidence type="ECO:0000313" key="2">
    <source>
        <dbReference type="Proteomes" id="UP000509302"/>
    </source>
</evidence>
<keyword evidence="2" id="KW-1185">Reference proteome</keyword>